<evidence type="ECO:0000256" key="1">
    <source>
        <dbReference type="ARBA" id="ARBA00001974"/>
    </source>
</evidence>
<dbReference type="InterPro" id="IPR036250">
    <property type="entry name" value="AcylCo_DH-like_C"/>
</dbReference>
<evidence type="ECO:0000259" key="6">
    <source>
        <dbReference type="Pfam" id="PF00441"/>
    </source>
</evidence>
<comment type="similarity">
    <text evidence="2">Belongs to the acyl-CoA dehydrogenase family.</text>
</comment>
<organism evidence="8 9">
    <name type="scientific">Nocardia aurantia</name>
    <dbReference type="NCBI Taxonomy" id="2585199"/>
    <lineage>
        <taxon>Bacteria</taxon>
        <taxon>Bacillati</taxon>
        <taxon>Actinomycetota</taxon>
        <taxon>Actinomycetes</taxon>
        <taxon>Mycobacteriales</taxon>
        <taxon>Nocardiaceae</taxon>
        <taxon>Nocardia</taxon>
    </lineage>
</organism>
<dbReference type="SUPFAM" id="SSF47203">
    <property type="entry name" value="Acyl-CoA dehydrogenase C-terminal domain-like"/>
    <property type="match status" value="1"/>
</dbReference>
<dbReference type="AlphaFoldDB" id="A0A7K0E095"/>
<comment type="cofactor">
    <cofactor evidence="1">
        <name>FAD</name>
        <dbReference type="ChEBI" id="CHEBI:57692"/>
    </cofactor>
</comment>
<evidence type="ECO:0000256" key="4">
    <source>
        <dbReference type="ARBA" id="ARBA00022827"/>
    </source>
</evidence>
<dbReference type="InterPro" id="IPR009100">
    <property type="entry name" value="AcylCoA_DH/oxidase_NM_dom_sf"/>
</dbReference>
<evidence type="ECO:0000313" key="8">
    <source>
        <dbReference type="EMBL" id="MQY31493.1"/>
    </source>
</evidence>
<dbReference type="PANTHER" id="PTHR43884">
    <property type="entry name" value="ACYL-COA DEHYDROGENASE"/>
    <property type="match status" value="1"/>
</dbReference>
<gene>
    <name evidence="8" type="primary">acdA_5</name>
    <name evidence="8" type="ORF">NRB56_71020</name>
</gene>
<keyword evidence="4" id="KW-0274">FAD</keyword>
<dbReference type="RefSeq" id="WP_153348734.1">
    <property type="nucleotide sequence ID" value="NZ_WEGI01000020.1"/>
</dbReference>
<evidence type="ECO:0000256" key="2">
    <source>
        <dbReference type="ARBA" id="ARBA00009347"/>
    </source>
</evidence>
<evidence type="ECO:0000313" key="9">
    <source>
        <dbReference type="Proteomes" id="UP000431401"/>
    </source>
</evidence>
<sequence>MNIEPDDDQRMLFEAVDGLLARSYQPGFRGKSVRSDRGYSDEVWSALTEMGLTGLTIPEEFDGMGAGLGEVYVAMEALGKHAAVEPLLDGVYLPSWLIADLDTGDSRAGLLRRLAGGQEIFAVAHAEPRRVWHATPSVTAAENADGAIVLAGVKSPVPRAAQAALLLVTAVDADGRTGVYAVDTDAPGIVRIDGRGPDWTHASEVRFTGTPARRLGSTGEESVTALRAAYSRARLAVAAEAIGLAEAGLAQVVGYLTNRRQFGVSLDTFQALDFRCADLYAEVELARSFVLWAFTVATTGAVDPAAADDAFVYAGTMARTAAEEMIQLHGGIGMTFETDVAHLAARLTAIRESYGGVPAARRRALRTAGLTTVPEALPG</sequence>
<dbReference type="SUPFAM" id="SSF56645">
    <property type="entry name" value="Acyl-CoA dehydrogenase NM domain-like"/>
    <property type="match status" value="1"/>
</dbReference>
<dbReference type="InterPro" id="IPR046373">
    <property type="entry name" value="Acyl-CoA_Oxase/DH_mid-dom_sf"/>
</dbReference>
<evidence type="ECO:0000256" key="5">
    <source>
        <dbReference type="ARBA" id="ARBA00023002"/>
    </source>
</evidence>
<evidence type="ECO:0000259" key="7">
    <source>
        <dbReference type="Pfam" id="PF02771"/>
    </source>
</evidence>
<dbReference type="Pfam" id="PF02771">
    <property type="entry name" value="Acyl-CoA_dh_N"/>
    <property type="match status" value="1"/>
</dbReference>
<dbReference type="GO" id="GO:0003995">
    <property type="term" value="F:acyl-CoA dehydrogenase activity"/>
    <property type="evidence" value="ECO:0007669"/>
    <property type="project" value="TreeGrafter"/>
</dbReference>
<dbReference type="Gene3D" id="1.10.540.10">
    <property type="entry name" value="Acyl-CoA dehydrogenase/oxidase, N-terminal domain"/>
    <property type="match status" value="1"/>
</dbReference>
<dbReference type="InterPro" id="IPR013786">
    <property type="entry name" value="AcylCoA_DH/ox_N"/>
</dbReference>
<dbReference type="InterPro" id="IPR009075">
    <property type="entry name" value="AcylCo_DH/oxidase_C"/>
</dbReference>
<dbReference type="EMBL" id="WEGI01000020">
    <property type="protein sequence ID" value="MQY31493.1"/>
    <property type="molecule type" value="Genomic_DNA"/>
</dbReference>
<reference evidence="8 9" key="1">
    <citation type="submission" date="2019-10" db="EMBL/GenBank/DDBJ databases">
        <title>Nocardia macrotermitis sp. nov. and Nocardia aurantia sp. nov., isolated from the gut of fungus growing-termite Macrotermes natalensis.</title>
        <authorList>
            <person name="Benndorf R."/>
            <person name="Schwitalla J."/>
            <person name="Martin K."/>
            <person name="De Beer W."/>
            <person name="Kaster A.-K."/>
            <person name="Vollmers J."/>
            <person name="Poulsen M."/>
            <person name="Beemelmanns C."/>
        </authorList>
    </citation>
    <scope>NUCLEOTIDE SEQUENCE [LARGE SCALE GENOMIC DNA]</scope>
    <source>
        <strain evidence="8 9">RB56</strain>
    </source>
</reference>
<feature type="domain" description="Acyl-CoA dehydrogenase/oxidase C-terminal" evidence="6">
    <location>
        <begin position="230"/>
        <end position="349"/>
    </location>
</feature>
<keyword evidence="5 8" id="KW-0560">Oxidoreductase</keyword>
<comment type="caution">
    <text evidence="8">The sequence shown here is derived from an EMBL/GenBank/DDBJ whole genome shotgun (WGS) entry which is preliminary data.</text>
</comment>
<accession>A0A7K0E095</accession>
<dbReference type="EC" id="1.3.99.-" evidence="8"/>
<feature type="domain" description="Acyl-CoA dehydrogenase/oxidase N-terminal" evidence="7">
    <location>
        <begin position="7"/>
        <end position="84"/>
    </location>
</feature>
<name>A0A7K0E095_9NOCA</name>
<dbReference type="PANTHER" id="PTHR43884:SF20">
    <property type="entry name" value="ACYL-COA DEHYDROGENASE FADE28"/>
    <property type="match status" value="1"/>
</dbReference>
<dbReference type="OrthoDB" id="7328575at2"/>
<keyword evidence="9" id="KW-1185">Reference proteome</keyword>
<evidence type="ECO:0000256" key="3">
    <source>
        <dbReference type="ARBA" id="ARBA00022630"/>
    </source>
</evidence>
<protein>
    <submittedName>
        <fullName evidence="8">Acyl-CoA dehydrogenase</fullName>
        <ecNumber evidence="8">1.3.99.-</ecNumber>
    </submittedName>
</protein>
<keyword evidence="3" id="KW-0285">Flavoprotein</keyword>
<dbReference type="Pfam" id="PF00441">
    <property type="entry name" value="Acyl-CoA_dh_1"/>
    <property type="match status" value="1"/>
</dbReference>
<dbReference type="Proteomes" id="UP000431401">
    <property type="component" value="Unassembled WGS sequence"/>
</dbReference>
<dbReference type="Gene3D" id="1.20.140.10">
    <property type="entry name" value="Butyryl-CoA Dehydrogenase, subunit A, domain 3"/>
    <property type="match status" value="1"/>
</dbReference>
<proteinExistence type="inferred from homology"/>
<dbReference type="Gene3D" id="2.40.110.10">
    <property type="entry name" value="Butyryl-CoA Dehydrogenase, subunit A, domain 2"/>
    <property type="match status" value="1"/>
</dbReference>
<dbReference type="InterPro" id="IPR037069">
    <property type="entry name" value="AcylCoA_DH/ox_N_sf"/>
</dbReference>
<dbReference type="GO" id="GO:0050660">
    <property type="term" value="F:flavin adenine dinucleotide binding"/>
    <property type="evidence" value="ECO:0007669"/>
    <property type="project" value="InterPro"/>
</dbReference>